<dbReference type="EMBL" id="MLJW01002377">
    <property type="protein sequence ID" value="OIQ74811.1"/>
    <property type="molecule type" value="Genomic_DNA"/>
</dbReference>
<evidence type="ECO:0000256" key="5">
    <source>
        <dbReference type="ARBA" id="ARBA00023098"/>
    </source>
</evidence>
<evidence type="ECO:0000256" key="2">
    <source>
        <dbReference type="ARBA" id="ARBA00022516"/>
    </source>
</evidence>
<evidence type="ECO:0000259" key="7">
    <source>
        <dbReference type="Pfam" id="PF13720"/>
    </source>
</evidence>
<dbReference type="NCBIfam" id="TIGR01852">
    <property type="entry name" value="lipid_A_lpxA"/>
    <property type="match status" value="1"/>
</dbReference>
<sequence>MSLIHPSALVEPGAELASDVEVGPYCVIGAQVRIDAGTRVGPHVCVQGRTRIGRDNRIHAFCSIGGIPQDKKYAGEPTELEIGDGNTIREYCSFSLGTVQDGGVTRVGSDNWIMAYVHVAHDCRVGDHTVLANCTQLAGHVHVGDWAILGGLTGVHQFVQIGAHAMTGVGSAVTQDVPPYVMLAGTPALPHGINAEGLKRRDFDAGRIATLRDAYRTLYRRGLALDAALDALRELADANPASADDLARLIDFVAASRRGIVRP</sequence>
<dbReference type="InterPro" id="IPR029098">
    <property type="entry name" value="Acetyltransf_C"/>
</dbReference>
<dbReference type="PIRSF" id="PIRSF000456">
    <property type="entry name" value="UDP-GlcNAc_acltr"/>
    <property type="match status" value="1"/>
</dbReference>
<organism evidence="8">
    <name type="scientific">mine drainage metagenome</name>
    <dbReference type="NCBI Taxonomy" id="410659"/>
    <lineage>
        <taxon>unclassified sequences</taxon>
        <taxon>metagenomes</taxon>
        <taxon>ecological metagenomes</taxon>
    </lineage>
</organism>
<dbReference type="Pfam" id="PF00132">
    <property type="entry name" value="Hexapep"/>
    <property type="match status" value="1"/>
</dbReference>
<dbReference type="PANTHER" id="PTHR43480:SF1">
    <property type="entry name" value="ACYL-[ACYL-CARRIER-PROTEIN]--UDP-N-ACETYLGLUCOSAMINE O-ACYLTRANSFERASE, MITOCHONDRIAL-RELATED"/>
    <property type="match status" value="1"/>
</dbReference>
<dbReference type="CDD" id="cd03351">
    <property type="entry name" value="LbH_UDP-GlcNAc_AT"/>
    <property type="match status" value="1"/>
</dbReference>
<dbReference type="GO" id="GO:0009245">
    <property type="term" value="P:lipid A biosynthetic process"/>
    <property type="evidence" value="ECO:0007669"/>
    <property type="project" value="UniProtKB-KW"/>
</dbReference>
<name>A0A1J5QBD5_9ZZZZ</name>
<dbReference type="NCBIfam" id="NF003657">
    <property type="entry name" value="PRK05289.1"/>
    <property type="match status" value="1"/>
</dbReference>
<keyword evidence="6 8" id="KW-0012">Acyltransferase</keyword>
<gene>
    <name evidence="8" type="primary">lpxA_13</name>
    <name evidence="8" type="ORF">GALL_435290</name>
</gene>
<dbReference type="HAMAP" id="MF_00387">
    <property type="entry name" value="LpxA"/>
    <property type="match status" value="1"/>
</dbReference>
<dbReference type="AlphaFoldDB" id="A0A1J5QBD5"/>
<dbReference type="GO" id="GO:0016020">
    <property type="term" value="C:membrane"/>
    <property type="evidence" value="ECO:0007669"/>
    <property type="project" value="GOC"/>
</dbReference>
<evidence type="ECO:0000256" key="4">
    <source>
        <dbReference type="ARBA" id="ARBA00022679"/>
    </source>
</evidence>
<keyword evidence="2" id="KW-0444">Lipid biosynthesis</keyword>
<dbReference type="InterPro" id="IPR037157">
    <property type="entry name" value="Acetyltransf_C_sf"/>
</dbReference>
<dbReference type="Gene3D" id="2.160.10.10">
    <property type="entry name" value="Hexapeptide repeat proteins"/>
    <property type="match status" value="1"/>
</dbReference>
<evidence type="ECO:0000256" key="3">
    <source>
        <dbReference type="ARBA" id="ARBA00022556"/>
    </source>
</evidence>
<dbReference type="Gene3D" id="1.20.1180.10">
    <property type="entry name" value="Udp N-acetylglucosamine O-acyltransferase, C-terminal domain"/>
    <property type="match status" value="1"/>
</dbReference>
<keyword evidence="1" id="KW-0963">Cytoplasm</keyword>
<comment type="caution">
    <text evidence="8">The sequence shown here is derived from an EMBL/GenBank/DDBJ whole genome shotgun (WGS) entry which is preliminary data.</text>
</comment>
<dbReference type="InterPro" id="IPR001451">
    <property type="entry name" value="Hexapep"/>
</dbReference>
<evidence type="ECO:0000256" key="1">
    <source>
        <dbReference type="ARBA" id="ARBA00022490"/>
    </source>
</evidence>
<dbReference type="InterPro" id="IPR010137">
    <property type="entry name" value="Lipid_A_LpxA"/>
</dbReference>
<dbReference type="InterPro" id="IPR011004">
    <property type="entry name" value="Trimer_LpxA-like_sf"/>
</dbReference>
<dbReference type="Pfam" id="PF13720">
    <property type="entry name" value="Acetyltransf_11"/>
    <property type="match status" value="1"/>
</dbReference>
<dbReference type="PANTHER" id="PTHR43480">
    <property type="entry name" value="ACYL-[ACYL-CARRIER-PROTEIN]--UDP-N-ACETYLGLUCOSAMINE O-ACYLTRANSFERASE"/>
    <property type="match status" value="1"/>
</dbReference>
<evidence type="ECO:0000256" key="6">
    <source>
        <dbReference type="ARBA" id="ARBA00023315"/>
    </source>
</evidence>
<dbReference type="InterPro" id="IPR018357">
    <property type="entry name" value="Hexapep_transf_CS"/>
</dbReference>
<proteinExistence type="inferred from homology"/>
<keyword evidence="4 8" id="KW-0808">Transferase</keyword>
<keyword evidence="3" id="KW-0441">Lipid A biosynthesis</keyword>
<protein>
    <submittedName>
        <fullName evidence="8">Acyl-[acyl-carrier-protein]--UDP-N-acetylglucosamine O-acyltransferase</fullName>
        <ecNumber evidence="8">2.3.1.129</ecNumber>
    </submittedName>
</protein>
<accession>A0A1J5QBD5</accession>
<keyword evidence="5" id="KW-0443">Lipid metabolism</keyword>
<dbReference type="PROSITE" id="PS00101">
    <property type="entry name" value="HEXAPEP_TRANSFERASES"/>
    <property type="match status" value="1"/>
</dbReference>
<dbReference type="EC" id="2.3.1.129" evidence="8"/>
<dbReference type="GO" id="GO:0008780">
    <property type="term" value="F:acyl-[acyl-carrier-protein]-UDP-N-acetylglucosamine O-acyltransferase activity"/>
    <property type="evidence" value="ECO:0007669"/>
    <property type="project" value="UniProtKB-EC"/>
</dbReference>
<feature type="domain" description="UDP N-acetylglucosamine O-acyltransferase C-terminal" evidence="7">
    <location>
        <begin position="176"/>
        <end position="261"/>
    </location>
</feature>
<evidence type="ECO:0000313" key="8">
    <source>
        <dbReference type="EMBL" id="OIQ74811.1"/>
    </source>
</evidence>
<reference evidence="8" key="1">
    <citation type="submission" date="2016-10" db="EMBL/GenBank/DDBJ databases">
        <title>Sequence of Gallionella enrichment culture.</title>
        <authorList>
            <person name="Poehlein A."/>
            <person name="Muehling M."/>
            <person name="Daniel R."/>
        </authorList>
    </citation>
    <scope>NUCLEOTIDE SEQUENCE</scope>
</reference>
<dbReference type="SUPFAM" id="SSF51161">
    <property type="entry name" value="Trimeric LpxA-like enzymes"/>
    <property type="match status" value="1"/>
</dbReference>